<dbReference type="EMBL" id="CATQJL010000112">
    <property type="protein sequence ID" value="CAJ0592472.1"/>
    <property type="molecule type" value="Genomic_DNA"/>
</dbReference>
<sequence length="745" mass="87635">MKAILFFVVFLGGILYASPHNDNDKEFKEVRDKIKKEVRENVIKLIGELNAALDKHIAIADDKSKSRDEKINALLELRQENPKVYNVLWSMFERFIPPRLFYKRHENLNETEKAEIDKAKQEVRAKIRKVAGELRAVFDKGVAIVDDKSKTPKEKNKALWELRKENPVANDVLDVILEQFFSKRKFFDKFAFVLSKQLNDTEKAKWGKMAKEIEEEVTKLLGKLNAAMDKLTAIADDKSKTFREKARAFRELRDQNPKVYNVLQAIYEQFTPKFRHLGKVYRKLNDTEKEKVSEGLKKVRASVTKLIGEMRAVFDKGTAILNDKSKTSEEKMNALWELSKENPKANDILNIAVDQFIPWKLFRRRRMLRRMFGRLNETEKAELKKAMQEIKKEVREKATKLIGELNEAMEKQIAIIDDQSKSFAEKHKALWELRKQNPKANNVLWAIFEQFVPVPRHFHHIKKSLNETEKAKWAEIKKEARANATKLIGELNTMLDKKTAILDDTSKTPKEKFKALCALRKENPKVYNVLRTVFAQFIPKRELPRRGRRLQRRLFPRRRFDKKYENLTETEKEARRDKKRREVRANVAKIIGGLNDALDKQSAIFDDKSKTIEEKMKAFSKLRRENPKAYRVLRFMFRQFAPRRLHFEKYESLSEKEKASFAYAELETVMDEIKREVRAKVTKIIGQLNEALSKKTAILDDKSKTPKQKLEALWALRKENPEVYDVLGVIFEESVPRLGLWRRRW</sequence>
<feature type="domain" description="SXP/RAL-2 family protein Ani s 5-like cation-binding" evidence="3">
    <location>
        <begin position="204"/>
        <end position="270"/>
    </location>
</feature>
<gene>
    <name evidence="4" type="ORF">CYNAS_LOCUS4455</name>
</gene>
<organism evidence="4 5">
    <name type="scientific">Cylicocyclus nassatus</name>
    <name type="common">Nematode worm</name>
    <dbReference type="NCBI Taxonomy" id="53992"/>
    <lineage>
        <taxon>Eukaryota</taxon>
        <taxon>Metazoa</taxon>
        <taxon>Ecdysozoa</taxon>
        <taxon>Nematoda</taxon>
        <taxon>Chromadorea</taxon>
        <taxon>Rhabditida</taxon>
        <taxon>Rhabditina</taxon>
        <taxon>Rhabditomorpha</taxon>
        <taxon>Strongyloidea</taxon>
        <taxon>Strongylidae</taxon>
        <taxon>Cylicocyclus</taxon>
    </lineage>
</organism>
<dbReference type="PANTHER" id="PTHR21593:SF36">
    <property type="entry name" value="DUF148 DOMAIN-CONTAINING PROTEIN-RELATED"/>
    <property type="match status" value="1"/>
</dbReference>
<evidence type="ECO:0000259" key="3">
    <source>
        <dbReference type="Pfam" id="PF02520"/>
    </source>
</evidence>
<feature type="domain" description="SXP/RAL-2 family protein Ani s 5-like cation-binding" evidence="3">
    <location>
        <begin position="113"/>
        <end position="180"/>
    </location>
</feature>
<evidence type="ECO:0000256" key="1">
    <source>
        <dbReference type="SAM" id="Coils"/>
    </source>
</evidence>
<keyword evidence="1" id="KW-0175">Coiled coil</keyword>
<feature type="domain" description="SXP/RAL-2 family protein Ani s 5-like cation-binding" evidence="3">
    <location>
        <begin position="289"/>
        <end position="354"/>
    </location>
</feature>
<keyword evidence="2" id="KW-0732">Signal</keyword>
<feature type="signal peptide" evidence="2">
    <location>
        <begin position="1"/>
        <end position="19"/>
    </location>
</feature>
<feature type="chain" id="PRO_5041400314" description="SXP/RAL-2 family protein Ani s 5-like cation-binding domain-containing protein" evidence="2">
    <location>
        <begin position="20"/>
        <end position="745"/>
    </location>
</feature>
<comment type="caution">
    <text evidence="4">The sequence shown here is derived from an EMBL/GenBank/DDBJ whole genome shotgun (WGS) entry which is preliminary data.</text>
</comment>
<dbReference type="InterPro" id="IPR052823">
    <property type="entry name" value="SXP/RAL-2_related"/>
</dbReference>
<feature type="domain" description="SXP/RAL-2 family protein Ani s 5-like cation-binding" evidence="3">
    <location>
        <begin position="573"/>
        <end position="640"/>
    </location>
</feature>
<feature type="domain" description="SXP/RAL-2 family protein Ani s 5-like cation-binding" evidence="3">
    <location>
        <begin position="470"/>
        <end position="537"/>
    </location>
</feature>
<reference evidence="4" key="1">
    <citation type="submission" date="2023-07" db="EMBL/GenBank/DDBJ databases">
        <authorList>
            <consortium name="CYATHOMIX"/>
        </authorList>
    </citation>
    <scope>NUCLEOTIDE SEQUENCE</scope>
    <source>
        <strain evidence="4">N/A</strain>
    </source>
</reference>
<protein>
    <recommendedName>
        <fullName evidence="3">SXP/RAL-2 family protein Ani s 5-like cation-binding domain-containing protein</fullName>
    </recommendedName>
</protein>
<feature type="coiled-coil region" evidence="1">
    <location>
        <begin position="376"/>
        <end position="411"/>
    </location>
</feature>
<dbReference type="Proteomes" id="UP001176961">
    <property type="component" value="Unassembled WGS sequence"/>
</dbReference>
<dbReference type="Pfam" id="PF02520">
    <property type="entry name" value="ANIS5_cation-bd"/>
    <property type="match status" value="7"/>
</dbReference>
<evidence type="ECO:0000313" key="5">
    <source>
        <dbReference type="Proteomes" id="UP001176961"/>
    </source>
</evidence>
<dbReference type="PANTHER" id="PTHR21593">
    <property type="entry name" value="PRION-LIKE- Q/N-RICH -DOMAIN-BEARING PROTEIN PROTEIN"/>
    <property type="match status" value="1"/>
</dbReference>
<keyword evidence="5" id="KW-1185">Reference proteome</keyword>
<feature type="domain" description="SXP/RAL-2 family protein Ani s 5-like cation-binding" evidence="3">
    <location>
        <begin position="649"/>
        <end position="733"/>
    </location>
</feature>
<evidence type="ECO:0000256" key="2">
    <source>
        <dbReference type="SAM" id="SignalP"/>
    </source>
</evidence>
<name>A0AA36DT16_CYLNA</name>
<evidence type="ECO:0000313" key="4">
    <source>
        <dbReference type="EMBL" id="CAJ0592472.1"/>
    </source>
</evidence>
<proteinExistence type="predicted"/>
<accession>A0AA36DT16</accession>
<dbReference type="InterPro" id="IPR003677">
    <property type="entry name" value="ANIS5_cation-bd"/>
</dbReference>
<dbReference type="AlphaFoldDB" id="A0AA36DT16"/>
<feature type="domain" description="SXP/RAL-2 family protein Ani s 5-like cation-binding" evidence="3">
    <location>
        <begin position="379"/>
        <end position="451"/>
    </location>
</feature>
<feature type="coiled-coil region" evidence="1">
    <location>
        <begin position="102"/>
        <end position="129"/>
    </location>
</feature>